<protein>
    <submittedName>
        <fullName evidence="1">Uncharacterized protein</fullName>
    </submittedName>
</protein>
<accession>A0A9Q0QTS8</accession>
<evidence type="ECO:0000313" key="1">
    <source>
        <dbReference type="EMBL" id="KAJ4971815.1"/>
    </source>
</evidence>
<reference evidence="1" key="1">
    <citation type="journal article" date="2023" name="Plant J.">
        <title>The genome of the king protea, Protea cynaroides.</title>
        <authorList>
            <person name="Chang J."/>
            <person name="Duong T.A."/>
            <person name="Schoeman C."/>
            <person name="Ma X."/>
            <person name="Roodt D."/>
            <person name="Barker N."/>
            <person name="Li Z."/>
            <person name="Van de Peer Y."/>
            <person name="Mizrachi E."/>
        </authorList>
    </citation>
    <scope>NUCLEOTIDE SEQUENCE</scope>
    <source>
        <tissue evidence="1">Young leaves</tissue>
    </source>
</reference>
<comment type="caution">
    <text evidence="1">The sequence shown here is derived from an EMBL/GenBank/DDBJ whole genome shotgun (WGS) entry which is preliminary data.</text>
</comment>
<keyword evidence="2" id="KW-1185">Reference proteome</keyword>
<dbReference type="Proteomes" id="UP001141806">
    <property type="component" value="Unassembled WGS sequence"/>
</dbReference>
<gene>
    <name evidence="1" type="ORF">NE237_004914</name>
</gene>
<dbReference type="AlphaFoldDB" id="A0A9Q0QTS8"/>
<dbReference type="EMBL" id="JAMYWD010000005">
    <property type="protein sequence ID" value="KAJ4971815.1"/>
    <property type="molecule type" value="Genomic_DNA"/>
</dbReference>
<organism evidence="1 2">
    <name type="scientific">Protea cynaroides</name>
    <dbReference type="NCBI Taxonomy" id="273540"/>
    <lineage>
        <taxon>Eukaryota</taxon>
        <taxon>Viridiplantae</taxon>
        <taxon>Streptophyta</taxon>
        <taxon>Embryophyta</taxon>
        <taxon>Tracheophyta</taxon>
        <taxon>Spermatophyta</taxon>
        <taxon>Magnoliopsida</taxon>
        <taxon>Proteales</taxon>
        <taxon>Proteaceae</taxon>
        <taxon>Protea</taxon>
    </lineage>
</organism>
<sequence>MKWTRSFGHRDLDVITTATTAKECIVACRAFLNNLPMTWGSLKGAAAPYAAATSEIMKQEKEVTNKEKRKRRKVGAEGVQSFCGKLKGAAAPCAATSEFLQQENRYMHA</sequence>
<name>A0A9Q0QTS8_9MAGN</name>
<proteinExistence type="predicted"/>
<evidence type="ECO:0000313" key="2">
    <source>
        <dbReference type="Proteomes" id="UP001141806"/>
    </source>
</evidence>